<sequence>MDIEAIRGGQVVTIPGPIPDPIPEPVPAPECMPIPEPMPIPSPRVRVASSIMSMRLFICSAAAALSSEDRVLSESRLVMSSETIASLSSETDLP</sequence>
<keyword evidence="2" id="KW-1185">Reference proteome</keyword>
<organism evidence="1 2">
    <name type="scientific">Cryobacterium cryoconiti</name>
    <dbReference type="NCBI Taxonomy" id="1259239"/>
    <lineage>
        <taxon>Bacteria</taxon>
        <taxon>Bacillati</taxon>
        <taxon>Actinomycetota</taxon>
        <taxon>Actinomycetes</taxon>
        <taxon>Micrococcales</taxon>
        <taxon>Microbacteriaceae</taxon>
        <taxon>Cryobacterium</taxon>
    </lineage>
</organism>
<name>A0A4Y8K268_9MICO</name>
<dbReference type="EMBL" id="SOHA01000005">
    <property type="protein sequence ID" value="TFD33202.1"/>
    <property type="molecule type" value="Genomic_DNA"/>
</dbReference>
<gene>
    <name evidence="1" type="ORF">E3T49_02625</name>
</gene>
<comment type="caution">
    <text evidence="1">The sequence shown here is derived from an EMBL/GenBank/DDBJ whole genome shotgun (WGS) entry which is preliminary data.</text>
</comment>
<accession>A0A4Y8K268</accession>
<proteinExistence type="predicted"/>
<protein>
    <submittedName>
        <fullName evidence="1">Uncharacterized protein</fullName>
    </submittedName>
</protein>
<dbReference type="AlphaFoldDB" id="A0A4Y8K268"/>
<evidence type="ECO:0000313" key="1">
    <source>
        <dbReference type="EMBL" id="TFD33202.1"/>
    </source>
</evidence>
<reference evidence="1 2" key="1">
    <citation type="submission" date="2019-03" db="EMBL/GenBank/DDBJ databases">
        <title>Genomics of glacier-inhabiting Cryobacterium strains.</title>
        <authorList>
            <person name="Liu Q."/>
            <person name="Xin Y.-H."/>
        </authorList>
    </citation>
    <scope>NUCLEOTIDE SEQUENCE [LARGE SCALE GENOMIC DNA]</scope>
    <source>
        <strain evidence="1 2">TMT1-51</strain>
    </source>
</reference>
<evidence type="ECO:0000313" key="2">
    <source>
        <dbReference type="Proteomes" id="UP000297472"/>
    </source>
</evidence>
<dbReference type="Proteomes" id="UP000297472">
    <property type="component" value="Unassembled WGS sequence"/>
</dbReference>